<gene>
    <name evidence="1" type="ORF">GCM10010912_58810</name>
</gene>
<protein>
    <submittedName>
        <fullName evidence="1">Uncharacterized protein</fullName>
    </submittedName>
</protein>
<proteinExistence type="predicted"/>
<evidence type="ECO:0000313" key="2">
    <source>
        <dbReference type="Proteomes" id="UP000637643"/>
    </source>
</evidence>
<accession>A0A917D0R7</accession>
<comment type="caution">
    <text evidence="1">The sequence shown here is derived from an EMBL/GenBank/DDBJ whole genome shotgun (WGS) entry which is preliminary data.</text>
</comment>
<dbReference type="RefSeq" id="WP_189031179.1">
    <property type="nucleotide sequence ID" value="NZ_BMKR01000041.1"/>
</dbReference>
<dbReference type="AlphaFoldDB" id="A0A917D0R7"/>
<name>A0A917D0R7_9BACL</name>
<evidence type="ECO:0000313" key="1">
    <source>
        <dbReference type="EMBL" id="GGG06445.1"/>
    </source>
</evidence>
<reference evidence="1" key="2">
    <citation type="submission" date="2020-09" db="EMBL/GenBank/DDBJ databases">
        <authorList>
            <person name="Sun Q."/>
            <person name="Zhou Y."/>
        </authorList>
    </citation>
    <scope>NUCLEOTIDE SEQUENCE</scope>
    <source>
        <strain evidence="1">CGMCC 1.16134</strain>
    </source>
</reference>
<organism evidence="1 2">
    <name type="scientific">Paenibacillus albidus</name>
    <dbReference type="NCBI Taxonomy" id="2041023"/>
    <lineage>
        <taxon>Bacteria</taxon>
        <taxon>Bacillati</taxon>
        <taxon>Bacillota</taxon>
        <taxon>Bacilli</taxon>
        <taxon>Bacillales</taxon>
        <taxon>Paenibacillaceae</taxon>
        <taxon>Paenibacillus</taxon>
    </lineage>
</organism>
<reference evidence="1" key="1">
    <citation type="journal article" date="2014" name="Int. J. Syst. Evol. Microbiol.">
        <title>Complete genome sequence of Corynebacterium casei LMG S-19264T (=DSM 44701T), isolated from a smear-ripened cheese.</title>
        <authorList>
            <consortium name="US DOE Joint Genome Institute (JGI-PGF)"/>
            <person name="Walter F."/>
            <person name="Albersmeier A."/>
            <person name="Kalinowski J."/>
            <person name="Ruckert C."/>
        </authorList>
    </citation>
    <scope>NUCLEOTIDE SEQUENCE</scope>
    <source>
        <strain evidence="1">CGMCC 1.16134</strain>
    </source>
</reference>
<keyword evidence="2" id="KW-1185">Reference proteome</keyword>
<sequence>MIIELSITLGETTRTLAEIRNAVHGLTREASQLIHTAGQVTKDVRGKM</sequence>
<dbReference type="EMBL" id="BMKR01000041">
    <property type="protein sequence ID" value="GGG06445.1"/>
    <property type="molecule type" value="Genomic_DNA"/>
</dbReference>
<dbReference type="Proteomes" id="UP000637643">
    <property type="component" value="Unassembled WGS sequence"/>
</dbReference>